<comment type="catalytic activity">
    <reaction evidence="10 11">
        <text>DNA(n) + a 2'-deoxyribonucleoside 5'-triphosphate = DNA(n+1) + diphosphate</text>
        <dbReference type="Rhea" id="RHEA:22508"/>
        <dbReference type="Rhea" id="RHEA-COMP:17339"/>
        <dbReference type="Rhea" id="RHEA-COMP:17340"/>
        <dbReference type="ChEBI" id="CHEBI:33019"/>
        <dbReference type="ChEBI" id="CHEBI:61560"/>
        <dbReference type="ChEBI" id="CHEBI:173112"/>
        <dbReference type="EC" id="2.7.7.7"/>
    </reaction>
</comment>
<keyword evidence="8 11" id="KW-0067">ATP-binding</keyword>
<dbReference type="InterPro" id="IPR045085">
    <property type="entry name" value="HLD_clamp_pol_III_gamma_tau"/>
</dbReference>
<dbReference type="InterPro" id="IPR027417">
    <property type="entry name" value="P-loop_NTPase"/>
</dbReference>
<dbReference type="CDD" id="cd18137">
    <property type="entry name" value="HLD_clamp_pol_III_gamma_tau"/>
    <property type="match status" value="1"/>
</dbReference>
<dbReference type="GO" id="GO:0009360">
    <property type="term" value="C:DNA polymerase III complex"/>
    <property type="evidence" value="ECO:0007669"/>
    <property type="project" value="InterPro"/>
</dbReference>
<evidence type="ECO:0000256" key="9">
    <source>
        <dbReference type="ARBA" id="ARBA00022932"/>
    </source>
</evidence>
<evidence type="ECO:0000256" key="8">
    <source>
        <dbReference type="ARBA" id="ARBA00022840"/>
    </source>
</evidence>
<evidence type="ECO:0000256" key="5">
    <source>
        <dbReference type="ARBA" id="ARBA00022723"/>
    </source>
</evidence>
<proteinExistence type="inferred from homology"/>
<dbReference type="AlphaFoldDB" id="A0A6J4S180"/>
<dbReference type="SUPFAM" id="SSF52540">
    <property type="entry name" value="P-loop containing nucleoside triphosphate hydrolases"/>
    <property type="match status" value="1"/>
</dbReference>
<evidence type="ECO:0000256" key="7">
    <source>
        <dbReference type="ARBA" id="ARBA00022833"/>
    </source>
</evidence>
<gene>
    <name evidence="11" type="primary">dnaX</name>
    <name evidence="14" type="ORF">AVDCRST_MAG45-124</name>
</gene>
<evidence type="ECO:0000256" key="10">
    <source>
        <dbReference type="ARBA" id="ARBA00049244"/>
    </source>
</evidence>
<keyword evidence="9 11" id="KW-0239">DNA-directed DNA polymerase</keyword>
<dbReference type="EC" id="2.7.7.7" evidence="11"/>
<name>A0A6J4S180_9ACTN</name>
<dbReference type="SMART" id="SM00382">
    <property type="entry name" value="AAA"/>
    <property type="match status" value="1"/>
</dbReference>
<evidence type="ECO:0000256" key="11">
    <source>
        <dbReference type="RuleBase" id="RU364063"/>
    </source>
</evidence>
<dbReference type="Gene3D" id="1.10.8.60">
    <property type="match status" value="1"/>
</dbReference>
<keyword evidence="7" id="KW-0862">Zinc</keyword>
<dbReference type="InterPro" id="IPR048448">
    <property type="entry name" value="DnaX-like_C"/>
</dbReference>
<keyword evidence="5" id="KW-0479">Metal-binding</keyword>
<evidence type="ECO:0000313" key="14">
    <source>
        <dbReference type="EMBL" id="CAA9480398.1"/>
    </source>
</evidence>
<dbReference type="InterPro" id="IPR012763">
    <property type="entry name" value="DNA_pol_III_sug/sutau_N"/>
</dbReference>
<protein>
    <recommendedName>
        <fullName evidence="11">DNA polymerase III subunit gamma/tau</fullName>
        <ecNumber evidence="11">2.7.7.7</ecNumber>
    </recommendedName>
</protein>
<dbReference type="InterPro" id="IPR003593">
    <property type="entry name" value="AAA+_ATPase"/>
</dbReference>
<comment type="similarity">
    <text evidence="1 11">Belongs to the DnaX/STICHEL family.</text>
</comment>
<evidence type="ECO:0000256" key="6">
    <source>
        <dbReference type="ARBA" id="ARBA00022741"/>
    </source>
</evidence>
<comment type="function">
    <text evidence="11">DNA polymerase III is a complex, multichain enzyme responsible for most of the replicative synthesis in bacteria. This DNA polymerase also exhibits 3' to 5' exonuclease activity.</text>
</comment>
<dbReference type="PANTHER" id="PTHR11669">
    <property type="entry name" value="REPLICATION FACTOR C / DNA POLYMERASE III GAMMA-TAU SUBUNIT"/>
    <property type="match status" value="1"/>
</dbReference>
<dbReference type="GO" id="GO:0003677">
    <property type="term" value="F:DNA binding"/>
    <property type="evidence" value="ECO:0007669"/>
    <property type="project" value="InterPro"/>
</dbReference>
<dbReference type="Pfam" id="PF20964">
    <property type="entry name" value="DnaX_C"/>
    <property type="match status" value="1"/>
</dbReference>
<feature type="region of interest" description="Disordered" evidence="12">
    <location>
        <begin position="383"/>
        <end position="453"/>
    </location>
</feature>
<dbReference type="NCBIfam" id="NF004046">
    <property type="entry name" value="PRK05563.1"/>
    <property type="match status" value="1"/>
</dbReference>
<dbReference type="Gene3D" id="3.40.50.300">
    <property type="entry name" value="P-loop containing nucleotide triphosphate hydrolases"/>
    <property type="match status" value="1"/>
</dbReference>
<keyword evidence="4 11" id="KW-0235">DNA replication</keyword>
<dbReference type="InterPro" id="IPR050238">
    <property type="entry name" value="DNA_Rep/Repair_Clamp_Loader"/>
</dbReference>
<dbReference type="Pfam" id="PF12169">
    <property type="entry name" value="DNA_pol3_gamma3"/>
    <property type="match status" value="1"/>
</dbReference>
<feature type="domain" description="AAA+ ATPase" evidence="13">
    <location>
        <begin position="35"/>
        <end position="177"/>
    </location>
</feature>
<dbReference type="CDD" id="cd00009">
    <property type="entry name" value="AAA"/>
    <property type="match status" value="1"/>
</dbReference>
<dbReference type="InterPro" id="IPR022754">
    <property type="entry name" value="DNA_pol_III_gamma-3"/>
</dbReference>
<dbReference type="Pfam" id="PF22608">
    <property type="entry name" value="DNAX_ATPase_lid"/>
    <property type="match status" value="1"/>
</dbReference>
<keyword evidence="2 11" id="KW-0808">Transferase</keyword>
<sequence>MLSLYRRHRPRSFDDVVGQEHIVRTLRNAIELGKVHHAYLFVGSRGTGKTSMAKLLACALNAEGGPRADFAADDPNCRAIATGTSLDVVEMDAASNNSVDDIRELRENVALQPMGGASRVYILDEAHMLTTSAWNAFLKTLEEPPAHVVFVLATTEAHKVPATIVDRCHRFDFHRPSLEQLAGVLRRVAAEEEIEVPDAAVGMIARAATGSFRDALGTLEQLVTYGGNRVELADVLEVLGVADAELVLEAAESLADHDSKAALLCIDRLAASGRDLTQFIRDLAVHFRHLFVTQTLGEVPETFSVTAEHTDRIAAQADRISQGELLRAIDLLAGALGAVKDGSDARIQLELALTKAVRPDVDVSVGAMAFRLEQLEARVAELGGSARPPERGDAGAGRAPASAPDPAPAAPRPVAAEAPPSRHLDVSPVPVTSANGAGSPAPASEPPPPPSTAAAVLAAPAVAQPHPEAAPHPAEAPSPALDLSALRTLWPAVIDAIRAENAMVGALLGEARPTALGEEGLTVAFPPSAGFSKRKAEANRGMVQDNLRRLTGRGLTLRFELGEVPAESDLPSPAAPVLSEDELLERLKQEFGAREIFDDDTPARED</sequence>
<dbReference type="GO" id="GO:0046872">
    <property type="term" value="F:metal ion binding"/>
    <property type="evidence" value="ECO:0007669"/>
    <property type="project" value="UniProtKB-KW"/>
</dbReference>
<dbReference type="GO" id="GO:0005524">
    <property type="term" value="F:ATP binding"/>
    <property type="evidence" value="ECO:0007669"/>
    <property type="project" value="UniProtKB-KW"/>
</dbReference>
<dbReference type="GO" id="GO:0006261">
    <property type="term" value="P:DNA-templated DNA replication"/>
    <property type="evidence" value="ECO:0007669"/>
    <property type="project" value="TreeGrafter"/>
</dbReference>
<evidence type="ECO:0000256" key="2">
    <source>
        <dbReference type="ARBA" id="ARBA00022679"/>
    </source>
</evidence>
<evidence type="ECO:0000256" key="12">
    <source>
        <dbReference type="SAM" id="MobiDB-lite"/>
    </source>
</evidence>
<dbReference type="InterPro" id="IPR008921">
    <property type="entry name" value="DNA_pol3_clamp-load_cplx_C"/>
</dbReference>
<organism evidence="14">
    <name type="scientific">uncultured Solirubrobacterales bacterium</name>
    <dbReference type="NCBI Taxonomy" id="768556"/>
    <lineage>
        <taxon>Bacteria</taxon>
        <taxon>Bacillati</taxon>
        <taxon>Actinomycetota</taxon>
        <taxon>Thermoleophilia</taxon>
        <taxon>Solirubrobacterales</taxon>
        <taxon>environmental samples</taxon>
    </lineage>
</organism>
<dbReference type="GO" id="GO:0003887">
    <property type="term" value="F:DNA-directed DNA polymerase activity"/>
    <property type="evidence" value="ECO:0007669"/>
    <property type="project" value="UniProtKB-KW"/>
</dbReference>
<keyword evidence="6 11" id="KW-0547">Nucleotide-binding</keyword>
<dbReference type="SUPFAM" id="SSF48019">
    <property type="entry name" value="post-AAA+ oligomerization domain-like"/>
    <property type="match status" value="1"/>
</dbReference>
<evidence type="ECO:0000259" key="13">
    <source>
        <dbReference type="SMART" id="SM00382"/>
    </source>
</evidence>
<keyword evidence="3 11" id="KW-0548">Nucleotidyltransferase</keyword>
<evidence type="ECO:0000256" key="4">
    <source>
        <dbReference type="ARBA" id="ARBA00022705"/>
    </source>
</evidence>
<dbReference type="EMBL" id="CADCVU010000012">
    <property type="protein sequence ID" value="CAA9480398.1"/>
    <property type="molecule type" value="Genomic_DNA"/>
</dbReference>
<feature type="compositionally biased region" description="Low complexity" evidence="12">
    <location>
        <begin position="433"/>
        <end position="442"/>
    </location>
</feature>
<reference evidence="14" key="1">
    <citation type="submission" date="2020-02" db="EMBL/GenBank/DDBJ databases">
        <authorList>
            <person name="Meier V. D."/>
        </authorList>
    </citation>
    <scope>NUCLEOTIDE SEQUENCE</scope>
    <source>
        <strain evidence="14">AVDCRST_MAG45</strain>
    </source>
</reference>
<dbReference type="NCBIfam" id="TIGR02397">
    <property type="entry name" value="dnaX_nterm"/>
    <property type="match status" value="1"/>
</dbReference>
<evidence type="ECO:0000256" key="3">
    <source>
        <dbReference type="ARBA" id="ARBA00022695"/>
    </source>
</evidence>
<dbReference type="Pfam" id="PF13177">
    <property type="entry name" value="DNA_pol3_delta2"/>
    <property type="match status" value="1"/>
</dbReference>
<comment type="subunit">
    <text evidence="11">DNA polymerase III contains a core (composed of alpha, epsilon and theta chains) that associates with a tau subunit. This core dimerizes to form the POLIII' complex. PolIII' associates with the gamma complex (composed of gamma, delta, delta', psi and chi chains) and with the beta chain to form the complete DNA polymerase III complex.</text>
</comment>
<dbReference type="PANTHER" id="PTHR11669:SF0">
    <property type="entry name" value="PROTEIN STICHEL-LIKE 2"/>
    <property type="match status" value="1"/>
</dbReference>
<dbReference type="FunFam" id="3.40.50.300:FF:000014">
    <property type="entry name" value="DNA polymerase III subunit gamma/tau"/>
    <property type="match status" value="1"/>
</dbReference>
<accession>A0A6J4S180</accession>
<dbReference type="Gene3D" id="1.20.272.10">
    <property type="match status" value="1"/>
</dbReference>
<evidence type="ECO:0000256" key="1">
    <source>
        <dbReference type="ARBA" id="ARBA00006360"/>
    </source>
</evidence>